<reference evidence="2" key="1">
    <citation type="journal article" date="2022" name="bioRxiv">
        <title>Sequencing and chromosome-scale assembly of the giantPleurodeles waltlgenome.</title>
        <authorList>
            <person name="Brown T."/>
            <person name="Elewa A."/>
            <person name="Iarovenko S."/>
            <person name="Subramanian E."/>
            <person name="Araus A.J."/>
            <person name="Petzold A."/>
            <person name="Susuki M."/>
            <person name="Suzuki K.-i.T."/>
            <person name="Hayashi T."/>
            <person name="Toyoda A."/>
            <person name="Oliveira C."/>
            <person name="Osipova E."/>
            <person name="Leigh N.D."/>
            <person name="Simon A."/>
            <person name="Yun M.H."/>
        </authorList>
    </citation>
    <scope>NUCLEOTIDE SEQUENCE</scope>
    <source>
        <strain evidence="2">20211129_DDA</strain>
        <tissue evidence="2">Liver</tissue>
    </source>
</reference>
<organism evidence="2 3">
    <name type="scientific">Pleurodeles waltl</name>
    <name type="common">Iberian ribbed newt</name>
    <dbReference type="NCBI Taxonomy" id="8319"/>
    <lineage>
        <taxon>Eukaryota</taxon>
        <taxon>Metazoa</taxon>
        <taxon>Chordata</taxon>
        <taxon>Craniata</taxon>
        <taxon>Vertebrata</taxon>
        <taxon>Euteleostomi</taxon>
        <taxon>Amphibia</taxon>
        <taxon>Batrachia</taxon>
        <taxon>Caudata</taxon>
        <taxon>Salamandroidea</taxon>
        <taxon>Salamandridae</taxon>
        <taxon>Pleurodelinae</taxon>
        <taxon>Pleurodeles</taxon>
    </lineage>
</organism>
<accession>A0AAV7W066</accession>
<evidence type="ECO:0000313" key="2">
    <source>
        <dbReference type="EMBL" id="KAJ1207349.1"/>
    </source>
</evidence>
<dbReference type="EMBL" id="JANPWB010000002">
    <property type="protein sequence ID" value="KAJ1207349.1"/>
    <property type="molecule type" value="Genomic_DNA"/>
</dbReference>
<dbReference type="AlphaFoldDB" id="A0AAV7W066"/>
<keyword evidence="3" id="KW-1185">Reference proteome</keyword>
<dbReference type="Proteomes" id="UP001066276">
    <property type="component" value="Chromosome 1_2"/>
</dbReference>
<protein>
    <submittedName>
        <fullName evidence="2">Uncharacterized protein</fullName>
    </submittedName>
</protein>
<evidence type="ECO:0000313" key="3">
    <source>
        <dbReference type="Proteomes" id="UP001066276"/>
    </source>
</evidence>
<gene>
    <name evidence="2" type="ORF">NDU88_002740</name>
</gene>
<name>A0AAV7W066_PLEWA</name>
<evidence type="ECO:0000256" key="1">
    <source>
        <dbReference type="SAM" id="MobiDB-lite"/>
    </source>
</evidence>
<sequence>MGCLLCVLGRLGGDRHCRPGAAWGAGGRAASQPRGPDWRTLRGGAASHGAAVSWRGRLSPPSQGLISGRVGPRPQHRWGTGAPRFWAGVQGTACRSGAPWAGLQVAGQFAARSGA</sequence>
<proteinExistence type="predicted"/>
<feature type="region of interest" description="Disordered" evidence="1">
    <location>
        <begin position="57"/>
        <end position="82"/>
    </location>
</feature>
<comment type="caution">
    <text evidence="2">The sequence shown here is derived from an EMBL/GenBank/DDBJ whole genome shotgun (WGS) entry which is preliminary data.</text>
</comment>